<keyword evidence="2" id="KW-0963">Cytoplasm</keyword>
<evidence type="ECO:0000256" key="6">
    <source>
        <dbReference type="RuleBase" id="RU003567"/>
    </source>
</evidence>
<dbReference type="NCBIfam" id="NF045542">
    <property type="entry name" value="Clp_rel_HeadMat"/>
    <property type="match status" value="1"/>
</dbReference>
<dbReference type="CDD" id="cd07016">
    <property type="entry name" value="S14_ClpP_1"/>
    <property type="match status" value="1"/>
</dbReference>
<evidence type="ECO:0000256" key="5">
    <source>
        <dbReference type="ARBA" id="ARBA00022825"/>
    </source>
</evidence>
<dbReference type="GO" id="GO:0008233">
    <property type="term" value="F:peptidase activity"/>
    <property type="evidence" value="ECO:0007669"/>
    <property type="project" value="UniProtKB-KW"/>
</dbReference>
<comment type="similarity">
    <text evidence="1 6">Belongs to the peptidase S14 family.</text>
</comment>
<protein>
    <recommendedName>
        <fullName evidence="6">ATP-dependent Clp protease proteolytic subunit</fullName>
    </recommendedName>
</protein>
<evidence type="ECO:0000313" key="8">
    <source>
        <dbReference type="Proteomes" id="UP000609849"/>
    </source>
</evidence>
<evidence type="ECO:0000256" key="2">
    <source>
        <dbReference type="ARBA" id="ARBA00022490"/>
    </source>
</evidence>
<dbReference type="InterPro" id="IPR029045">
    <property type="entry name" value="ClpP/crotonase-like_dom_sf"/>
</dbReference>
<sequence length="237" mass="26955">MRDNLRNFLEVKNATNTSADLYFYGDIVSSWLGAWDDTDQYPDSVKNFLDEHKGKDLNIYVNSNGGSVFAGIAIYNMLKRHNGHKTVYIDGLAASISSVIALVGDEVVCPSNAYIMIHEPWSCVQGNSTEMRKAADLLDNIRETIINIYEENLNEGIDIEEVKEMVQAETWLNGVESVKYFKNVTLTDEVNMVACASELYDKYNKVPENILNKEASEEVEEKINLDYYKAKLKMYEM</sequence>
<dbReference type="PANTHER" id="PTHR10381:SF70">
    <property type="entry name" value="ATP-DEPENDENT CLP PROTEASE PROTEOLYTIC SUBUNIT"/>
    <property type="match status" value="1"/>
</dbReference>
<evidence type="ECO:0000256" key="3">
    <source>
        <dbReference type="ARBA" id="ARBA00022670"/>
    </source>
</evidence>
<dbReference type="SUPFAM" id="SSF52096">
    <property type="entry name" value="ClpP/crotonase"/>
    <property type="match status" value="1"/>
</dbReference>
<evidence type="ECO:0000256" key="4">
    <source>
        <dbReference type="ARBA" id="ARBA00022801"/>
    </source>
</evidence>
<dbReference type="Gene3D" id="3.90.226.10">
    <property type="entry name" value="2-enoyl-CoA Hydratase, Chain A, domain 1"/>
    <property type="match status" value="1"/>
</dbReference>
<keyword evidence="5" id="KW-0720">Serine protease</keyword>
<name>A0ABR7JKL7_9FIRM</name>
<dbReference type="EMBL" id="JACRWE010000001">
    <property type="protein sequence ID" value="MBC5995473.1"/>
    <property type="molecule type" value="Genomic_DNA"/>
</dbReference>
<dbReference type="InterPro" id="IPR023562">
    <property type="entry name" value="ClpP/TepA"/>
</dbReference>
<dbReference type="GO" id="GO:0006508">
    <property type="term" value="P:proteolysis"/>
    <property type="evidence" value="ECO:0007669"/>
    <property type="project" value="UniProtKB-KW"/>
</dbReference>
<reference evidence="7 8" key="1">
    <citation type="submission" date="2020-08" db="EMBL/GenBank/DDBJ databases">
        <authorList>
            <person name="Liu C."/>
            <person name="Sun Q."/>
        </authorList>
    </citation>
    <scope>NUCLEOTIDE SEQUENCE [LARGE SCALE GENOMIC DNA]</scope>
    <source>
        <strain evidence="7 8">NSJ-18</strain>
    </source>
</reference>
<dbReference type="PRINTS" id="PR00127">
    <property type="entry name" value="CLPPROTEASEP"/>
</dbReference>
<accession>A0ABR7JKL7</accession>
<dbReference type="Pfam" id="PF00574">
    <property type="entry name" value="CLP_protease"/>
    <property type="match status" value="1"/>
</dbReference>
<evidence type="ECO:0000256" key="1">
    <source>
        <dbReference type="ARBA" id="ARBA00007039"/>
    </source>
</evidence>
<gene>
    <name evidence="7" type="ORF">H8923_01755</name>
</gene>
<keyword evidence="8" id="KW-1185">Reference proteome</keyword>
<dbReference type="PANTHER" id="PTHR10381">
    <property type="entry name" value="ATP-DEPENDENT CLP PROTEASE PROTEOLYTIC SUBUNIT"/>
    <property type="match status" value="1"/>
</dbReference>
<proteinExistence type="inferred from homology"/>
<dbReference type="InterPro" id="IPR001907">
    <property type="entry name" value="ClpP"/>
</dbReference>
<keyword evidence="4" id="KW-0378">Hydrolase</keyword>
<dbReference type="RefSeq" id="WP_153925219.1">
    <property type="nucleotide sequence ID" value="NZ_JACRWE010000001.1"/>
</dbReference>
<comment type="caution">
    <text evidence="7">The sequence shown here is derived from an EMBL/GenBank/DDBJ whole genome shotgun (WGS) entry which is preliminary data.</text>
</comment>
<dbReference type="Proteomes" id="UP000609849">
    <property type="component" value="Unassembled WGS sequence"/>
</dbReference>
<evidence type="ECO:0000313" key="7">
    <source>
        <dbReference type="EMBL" id="MBC5995473.1"/>
    </source>
</evidence>
<keyword evidence="3 7" id="KW-0645">Protease</keyword>
<organism evidence="7 8">
    <name type="scientific">Romboutsia faecis</name>
    <dbReference type="NCBI Taxonomy" id="2764597"/>
    <lineage>
        <taxon>Bacteria</taxon>
        <taxon>Bacillati</taxon>
        <taxon>Bacillota</taxon>
        <taxon>Clostridia</taxon>
        <taxon>Peptostreptococcales</taxon>
        <taxon>Peptostreptococcaceae</taxon>
        <taxon>Romboutsia</taxon>
    </lineage>
</organism>